<dbReference type="EMBL" id="BAAAHP010000091">
    <property type="protein sequence ID" value="GAA0938495.1"/>
    <property type="molecule type" value="Genomic_DNA"/>
</dbReference>
<feature type="signal peptide" evidence="2">
    <location>
        <begin position="1"/>
        <end position="24"/>
    </location>
</feature>
<sequence length="74" mass="7331">MRRSMIGIVTAAAAVALFGGAAQAGDPKNQDGPPGRPGTGTATCRWLPPTEDHFILQCTATGGQGGAGGASTDY</sequence>
<keyword evidence="4" id="KW-1185">Reference proteome</keyword>
<dbReference type="RefSeq" id="WP_343942219.1">
    <property type="nucleotide sequence ID" value="NZ_BAAAHP010000091.1"/>
</dbReference>
<comment type="caution">
    <text evidence="3">The sequence shown here is derived from an EMBL/GenBank/DDBJ whole genome shotgun (WGS) entry which is preliminary data.</text>
</comment>
<evidence type="ECO:0000313" key="3">
    <source>
        <dbReference type="EMBL" id="GAA0938495.1"/>
    </source>
</evidence>
<accession>A0ABN1Q7P5</accession>
<evidence type="ECO:0000256" key="1">
    <source>
        <dbReference type="SAM" id="MobiDB-lite"/>
    </source>
</evidence>
<proteinExistence type="predicted"/>
<feature type="chain" id="PRO_5046729277" evidence="2">
    <location>
        <begin position="25"/>
        <end position="74"/>
    </location>
</feature>
<keyword evidence="2" id="KW-0732">Signal</keyword>
<gene>
    <name evidence="3" type="ORF">GCM10009559_32260</name>
</gene>
<dbReference type="Proteomes" id="UP001499967">
    <property type="component" value="Unassembled WGS sequence"/>
</dbReference>
<protein>
    <submittedName>
        <fullName evidence="3">Uncharacterized protein</fullName>
    </submittedName>
</protein>
<reference evidence="3 4" key="1">
    <citation type="journal article" date="2019" name="Int. J. Syst. Evol. Microbiol.">
        <title>The Global Catalogue of Microorganisms (GCM) 10K type strain sequencing project: providing services to taxonomists for standard genome sequencing and annotation.</title>
        <authorList>
            <consortium name="The Broad Institute Genomics Platform"/>
            <consortium name="The Broad Institute Genome Sequencing Center for Infectious Disease"/>
            <person name="Wu L."/>
            <person name="Ma J."/>
        </authorList>
    </citation>
    <scope>NUCLEOTIDE SEQUENCE [LARGE SCALE GENOMIC DNA]</scope>
    <source>
        <strain evidence="3 4">JCM 11117</strain>
    </source>
</reference>
<name>A0ABN1Q7P5_9PSEU</name>
<evidence type="ECO:0000256" key="2">
    <source>
        <dbReference type="SAM" id="SignalP"/>
    </source>
</evidence>
<feature type="region of interest" description="Disordered" evidence="1">
    <location>
        <begin position="22"/>
        <end position="44"/>
    </location>
</feature>
<organism evidence="3 4">
    <name type="scientific">Pseudonocardia zijingensis</name>
    <dbReference type="NCBI Taxonomy" id="153376"/>
    <lineage>
        <taxon>Bacteria</taxon>
        <taxon>Bacillati</taxon>
        <taxon>Actinomycetota</taxon>
        <taxon>Actinomycetes</taxon>
        <taxon>Pseudonocardiales</taxon>
        <taxon>Pseudonocardiaceae</taxon>
        <taxon>Pseudonocardia</taxon>
    </lineage>
</organism>
<evidence type="ECO:0000313" key="4">
    <source>
        <dbReference type="Proteomes" id="UP001499967"/>
    </source>
</evidence>